<gene>
    <name evidence="12" type="ordered locus">Desru_2441</name>
</gene>
<feature type="transmembrane region" description="Helical" evidence="9">
    <location>
        <begin position="242"/>
        <end position="267"/>
    </location>
</feature>
<dbReference type="GO" id="GO:0015421">
    <property type="term" value="F:ABC-type oligopeptide transporter activity"/>
    <property type="evidence" value="ECO:0007669"/>
    <property type="project" value="TreeGrafter"/>
</dbReference>
<evidence type="ECO:0000256" key="9">
    <source>
        <dbReference type="SAM" id="Phobius"/>
    </source>
</evidence>
<organism evidence="12 13">
    <name type="scientific">Desulforamulus ruminis (strain ATCC 23193 / DSM 2154 / NCIMB 8452 / DL)</name>
    <name type="common">Desulfotomaculum ruminis</name>
    <dbReference type="NCBI Taxonomy" id="696281"/>
    <lineage>
        <taxon>Bacteria</taxon>
        <taxon>Bacillati</taxon>
        <taxon>Bacillota</taxon>
        <taxon>Clostridia</taxon>
        <taxon>Eubacteriales</taxon>
        <taxon>Peptococcaceae</taxon>
        <taxon>Desulforamulus</taxon>
    </lineage>
</organism>
<dbReference type="Proteomes" id="UP000009234">
    <property type="component" value="Chromosome"/>
</dbReference>
<name>F6DN91_DESRL</name>
<evidence type="ECO:0000256" key="8">
    <source>
        <dbReference type="ARBA" id="ARBA00023136"/>
    </source>
</evidence>
<reference evidence="13" key="1">
    <citation type="submission" date="2011-05" db="EMBL/GenBank/DDBJ databases">
        <title>Complete sequence of Desulfotomaculum ruminis DSM 2154.</title>
        <authorList>
            <person name="Lucas S."/>
            <person name="Copeland A."/>
            <person name="Lapidus A."/>
            <person name="Cheng J.-F."/>
            <person name="Goodwin L."/>
            <person name="Pitluck S."/>
            <person name="Lu M."/>
            <person name="Detter J.C."/>
            <person name="Han C."/>
            <person name="Tapia R."/>
            <person name="Land M."/>
            <person name="Hauser L."/>
            <person name="Kyrpides N."/>
            <person name="Ivanova N."/>
            <person name="Mikhailova N."/>
            <person name="Pagani I."/>
            <person name="Stams A.J.M."/>
            <person name="Plugge C.M."/>
            <person name="Muyzer G."/>
            <person name="Kuever J."/>
            <person name="Parshina S.N."/>
            <person name="Ivanova A.E."/>
            <person name="Nazina T.N."/>
            <person name="Brambilla E."/>
            <person name="Spring S."/>
            <person name="Klenk H.-P."/>
            <person name="Woyke T."/>
        </authorList>
    </citation>
    <scope>NUCLEOTIDE SEQUENCE [LARGE SCALE GENOMIC DNA]</scope>
    <source>
        <strain evidence="13">ATCC 23193 / DSM 2154 / NCIB 8452 / DL</strain>
    </source>
</reference>
<evidence type="ECO:0000313" key="12">
    <source>
        <dbReference type="EMBL" id="AEG60680.1"/>
    </source>
</evidence>
<dbReference type="GO" id="GO:0045454">
    <property type="term" value="P:cell redox homeostasis"/>
    <property type="evidence" value="ECO:0007669"/>
    <property type="project" value="InterPro"/>
</dbReference>
<accession>F6DN91</accession>
<reference evidence="12 13" key="2">
    <citation type="journal article" date="2012" name="Stand. Genomic Sci.">
        <title>Complete genome sequence of the sulfate-reducing firmicute Desulfotomaculum ruminis type strain (DL(T)).</title>
        <authorList>
            <person name="Spring S."/>
            <person name="Visser M."/>
            <person name="Lu M."/>
            <person name="Copeland A."/>
            <person name="Lapidus A."/>
            <person name="Lucas S."/>
            <person name="Cheng J.F."/>
            <person name="Han C."/>
            <person name="Tapia R."/>
            <person name="Goodwin L.A."/>
            <person name="Pitluck S."/>
            <person name="Ivanova N."/>
            <person name="Land M."/>
            <person name="Hauser L."/>
            <person name="Larimer F."/>
            <person name="Rohde M."/>
            <person name="Goker M."/>
            <person name="Detter J.C."/>
            <person name="Kyrpides N.C."/>
            <person name="Woyke T."/>
            <person name="Schaap P.J."/>
            <person name="Plugge C.M."/>
            <person name="Muyzer G."/>
            <person name="Kuever J."/>
            <person name="Pereira I.A."/>
            <person name="Parshina S.N."/>
            <person name="Bernier-Latmani R."/>
            <person name="Stams A.J."/>
            <person name="Klenk H.P."/>
        </authorList>
    </citation>
    <scope>NUCLEOTIDE SEQUENCE [LARGE SCALE GENOMIC DNA]</scope>
    <source>
        <strain evidence="13">ATCC 23193 / DSM 2154 / NCIB 8452 / DL</strain>
    </source>
</reference>
<dbReference type="InterPro" id="IPR039421">
    <property type="entry name" value="Type_1_exporter"/>
</dbReference>
<dbReference type="SUPFAM" id="SSF90123">
    <property type="entry name" value="ABC transporter transmembrane region"/>
    <property type="match status" value="1"/>
</dbReference>
<keyword evidence="13" id="KW-1185">Reference proteome</keyword>
<feature type="transmembrane region" description="Helical" evidence="9">
    <location>
        <begin position="279"/>
        <end position="300"/>
    </location>
</feature>
<keyword evidence="4 9" id="KW-0812">Transmembrane</keyword>
<dbReference type="HOGENOM" id="CLU_000604_84_9_9"/>
<dbReference type="KEGG" id="dru:Desru_2441"/>
<dbReference type="Pfam" id="PF00664">
    <property type="entry name" value="ABC_membrane"/>
    <property type="match status" value="1"/>
</dbReference>
<dbReference type="InterPro" id="IPR011527">
    <property type="entry name" value="ABC1_TM_dom"/>
</dbReference>
<dbReference type="PROSITE" id="PS50929">
    <property type="entry name" value="ABC_TM1F"/>
    <property type="match status" value="1"/>
</dbReference>
<dbReference type="AlphaFoldDB" id="F6DN91"/>
<dbReference type="SUPFAM" id="SSF52540">
    <property type="entry name" value="P-loop containing nucleoside triphosphate hydrolases"/>
    <property type="match status" value="1"/>
</dbReference>
<keyword evidence="8 9" id="KW-0472">Membrane</keyword>
<feature type="transmembrane region" description="Helical" evidence="9">
    <location>
        <begin position="158"/>
        <end position="177"/>
    </location>
</feature>
<dbReference type="InterPro" id="IPR027417">
    <property type="entry name" value="P-loop_NTPase"/>
</dbReference>
<dbReference type="GO" id="GO:0034775">
    <property type="term" value="P:glutathione transmembrane transport"/>
    <property type="evidence" value="ECO:0007669"/>
    <property type="project" value="InterPro"/>
</dbReference>
<dbReference type="InterPro" id="IPR014223">
    <property type="entry name" value="ABC_CydC/D"/>
</dbReference>
<dbReference type="GO" id="GO:0005886">
    <property type="term" value="C:plasma membrane"/>
    <property type="evidence" value="ECO:0007669"/>
    <property type="project" value="UniProtKB-SubCell"/>
</dbReference>
<feature type="transmembrane region" description="Helical" evidence="9">
    <location>
        <begin position="55"/>
        <end position="75"/>
    </location>
</feature>
<keyword evidence="6 12" id="KW-0067">ATP-binding</keyword>
<feature type="transmembrane region" description="Helical" evidence="9">
    <location>
        <begin position="129"/>
        <end position="152"/>
    </location>
</feature>
<dbReference type="STRING" id="696281.Desru_2441"/>
<comment type="subcellular location">
    <subcellularLocation>
        <location evidence="1">Cell membrane</location>
        <topology evidence="1">Multi-pass membrane protein</topology>
    </subcellularLocation>
</comment>
<proteinExistence type="predicted"/>
<protein>
    <submittedName>
        <fullName evidence="12">ABC transporter, CydDC cysteine exporter (CydDC-E) family, permease/ATP-binding protein CydC</fullName>
    </submittedName>
</protein>
<dbReference type="CDD" id="cd18585">
    <property type="entry name" value="ABC_6TM_CydC"/>
    <property type="match status" value="1"/>
</dbReference>
<keyword evidence="2" id="KW-0813">Transport</keyword>
<dbReference type="PANTHER" id="PTHR43394:SF1">
    <property type="entry name" value="ATP-BINDING CASSETTE SUB-FAMILY B MEMBER 10, MITOCHONDRIAL"/>
    <property type="match status" value="1"/>
</dbReference>
<evidence type="ECO:0000313" key="13">
    <source>
        <dbReference type="Proteomes" id="UP000009234"/>
    </source>
</evidence>
<dbReference type="InterPro" id="IPR017871">
    <property type="entry name" value="ABC_transporter-like_CS"/>
</dbReference>
<dbReference type="eggNOG" id="COG4987">
    <property type="taxonomic scope" value="Bacteria"/>
</dbReference>
<evidence type="ECO:0000256" key="5">
    <source>
        <dbReference type="ARBA" id="ARBA00022741"/>
    </source>
</evidence>
<keyword evidence="5" id="KW-0547">Nucleotide-binding</keyword>
<dbReference type="Pfam" id="PF00005">
    <property type="entry name" value="ABC_tran"/>
    <property type="match status" value="1"/>
</dbReference>
<dbReference type="RefSeq" id="WP_013842436.1">
    <property type="nucleotide sequence ID" value="NC_015589.1"/>
</dbReference>
<dbReference type="GO" id="GO:0016887">
    <property type="term" value="F:ATP hydrolysis activity"/>
    <property type="evidence" value="ECO:0007669"/>
    <property type="project" value="InterPro"/>
</dbReference>
<evidence type="ECO:0000259" key="10">
    <source>
        <dbReference type="PROSITE" id="PS50893"/>
    </source>
</evidence>
<evidence type="ECO:0000256" key="1">
    <source>
        <dbReference type="ARBA" id="ARBA00004651"/>
    </source>
</evidence>
<dbReference type="Gene3D" id="1.20.1560.10">
    <property type="entry name" value="ABC transporter type 1, transmembrane domain"/>
    <property type="match status" value="1"/>
</dbReference>
<dbReference type="GO" id="GO:0005524">
    <property type="term" value="F:ATP binding"/>
    <property type="evidence" value="ECO:0007669"/>
    <property type="project" value="UniProtKB-KW"/>
</dbReference>
<dbReference type="FunFam" id="3.40.50.300:FF:000221">
    <property type="entry name" value="Multidrug ABC transporter ATP-binding protein"/>
    <property type="match status" value="1"/>
</dbReference>
<dbReference type="InterPro" id="IPR003439">
    <property type="entry name" value="ABC_transporter-like_ATP-bd"/>
</dbReference>
<keyword evidence="7 9" id="KW-1133">Transmembrane helix</keyword>
<dbReference type="NCBIfam" id="TIGR02868">
    <property type="entry name" value="CydC"/>
    <property type="match status" value="1"/>
</dbReference>
<evidence type="ECO:0000256" key="3">
    <source>
        <dbReference type="ARBA" id="ARBA00022475"/>
    </source>
</evidence>
<feature type="domain" description="ABC transporter" evidence="10">
    <location>
        <begin position="336"/>
        <end position="571"/>
    </location>
</feature>
<dbReference type="PROSITE" id="PS50893">
    <property type="entry name" value="ABC_TRANSPORTER_2"/>
    <property type="match status" value="1"/>
</dbReference>
<evidence type="ECO:0000256" key="6">
    <source>
        <dbReference type="ARBA" id="ARBA00022840"/>
    </source>
</evidence>
<dbReference type="EMBL" id="CP002780">
    <property type="protein sequence ID" value="AEG60680.1"/>
    <property type="molecule type" value="Genomic_DNA"/>
</dbReference>
<feature type="domain" description="ABC transmembrane type-1" evidence="11">
    <location>
        <begin position="19"/>
        <end position="302"/>
    </location>
</feature>
<evidence type="ECO:0000256" key="4">
    <source>
        <dbReference type="ARBA" id="ARBA00022692"/>
    </source>
</evidence>
<dbReference type="InterPro" id="IPR036640">
    <property type="entry name" value="ABC1_TM_sf"/>
</dbReference>
<dbReference type="InterPro" id="IPR003593">
    <property type="entry name" value="AAA+_ATPase"/>
</dbReference>
<dbReference type="SMART" id="SM00382">
    <property type="entry name" value="AAA"/>
    <property type="match status" value="1"/>
</dbReference>
<evidence type="ECO:0000256" key="2">
    <source>
        <dbReference type="ARBA" id="ARBA00022448"/>
    </source>
</evidence>
<evidence type="ECO:0000259" key="11">
    <source>
        <dbReference type="PROSITE" id="PS50929"/>
    </source>
</evidence>
<dbReference type="PANTHER" id="PTHR43394">
    <property type="entry name" value="ATP-DEPENDENT PERMEASE MDL1, MITOCHONDRIAL"/>
    <property type="match status" value="1"/>
</dbReference>
<dbReference type="OrthoDB" id="9771903at2"/>
<sequence length="580" mass="63567">MRTFLRLSGLILPYWPSMLLAVMLGFLTVASNIGLMGLSAYLIASAALHPPVLDLMTAIVGVRFFGICRAVLRYLERYVSHDATFRVLGQIRVWFFAGLEPLAPARLLNYRSGDLLSRIVADVETLKNFYLRVLAPPLVALLVLLLMVFFLVRYEVKLGILFMLFFLGAGIGVPLLVKGAGRNAGRRLVEVKSRLNAHLVDGIQGMTEIIAFGQVKTLCGQAGGLSQELLALQRRVAGISGLSSALTGLLMNLAMWSVLVLTIPLVAAGKLKGIDLAMLALAVLSSFEAILPLAVSLHYLDESLAAARRLFHIIEAKPAVLDSAPTSGEKPQNYDLQVKGLRFRYNGLGPWVLDGLDLRLPEGGRAALVGPSGAGKSTLVHLLLRFWDYQEGSICLGGRMLNDYTQEHLRSLVGVVSQRTHLFNATIRENLLLAKPEASEEELRQAARRARIHSFIQSLPQGYDTYVGEGGFKLSGGQRQRLAIARVLLKNAPILILDEAASGLDPLTGQALMGEIDELMEGRTTLIITHNLRGLERMDQILVLDRGRVVQQGKEEMLLKQEGLYRQLWQISQDALPASS</sequence>
<evidence type="ECO:0000256" key="7">
    <source>
        <dbReference type="ARBA" id="ARBA00022989"/>
    </source>
</evidence>
<dbReference type="Gene3D" id="3.40.50.300">
    <property type="entry name" value="P-loop containing nucleotide triphosphate hydrolases"/>
    <property type="match status" value="1"/>
</dbReference>
<dbReference type="PROSITE" id="PS00211">
    <property type="entry name" value="ABC_TRANSPORTER_1"/>
    <property type="match status" value="1"/>
</dbReference>
<keyword evidence="3" id="KW-1003">Cell membrane</keyword>